<feature type="compositionally biased region" description="Polar residues" evidence="1">
    <location>
        <begin position="57"/>
        <end position="68"/>
    </location>
</feature>
<evidence type="ECO:0000313" key="2">
    <source>
        <dbReference type="EMBL" id="MED6120031.1"/>
    </source>
</evidence>
<name>A0ABU6R7V2_9FABA</name>
<keyword evidence="3" id="KW-1185">Reference proteome</keyword>
<organism evidence="2 3">
    <name type="scientific">Stylosanthes scabra</name>
    <dbReference type="NCBI Taxonomy" id="79078"/>
    <lineage>
        <taxon>Eukaryota</taxon>
        <taxon>Viridiplantae</taxon>
        <taxon>Streptophyta</taxon>
        <taxon>Embryophyta</taxon>
        <taxon>Tracheophyta</taxon>
        <taxon>Spermatophyta</taxon>
        <taxon>Magnoliopsida</taxon>
        <taxon>eudicotyledons</taxon>
        <taxon>Gunneridae</taxon>
        <taxon>Pentapetalae</taxon>
        <taxon>rosids</taxon>
        <taxon>fabids</taxon>
        <taxon>Fabales</taxon>
        <taxon>Fabaceae</taxon>
        <taxon>Papilionoideae</taxon>
        <taxon>50 kb inversion clade</taxon>
        <taxon>dalbergioids sensu lato</taxon>
        <taxon>Dalbergieae</taxon>
        <taxon>Pterocarpus clade</taxon>
        <taxon>Stylosanthes</taxon>
    </lineage>
</organism>
<comment type="caution">
    <text evidence="2">The sequence shown here is derived from an EMBL/GenBank/DDBJ whole genome shotgun (WGS) entry which is preliminary data.</text>
</comment>
<sequence length="123" mass="13094">MTWHEPYGSPRREFGDRDGYRRGDFGGRDGYGSPRRGGGGWRGGYNGGPWGYGDRSCGNNNDLTQAVDESNGGRGFGGRSGYGGPRRAGGGWRGGYDGSPWGYGDGLHCSHGCCFVTSSRLDV</sequence>
<feature type="region of interest" description="Disordered" evidence="1">
    <location>
        <begin position="1"/>
        <end position="44"/>
    </location>
</feature>
<feature type="compositionally biased region" description="Gly residues" evidence="1">
    <location>
        <begin position="72"/>
        <end position="95"/>
    </location>
</feature>
<proteinExistence type="predicted"/>
<protein>
    <submittedName>
        <fullName evidence="2">Uncharacterized protein</fullName>
    </submittedName>
</protein>
<evidence type="ECO:0000256" key="1">
    <source>
        <dbReference type="SAM" id="MobiDB-lite"/>
    </source>
</evidence>
<gene>
    <name evidence="2" type="ORF">PIB30_017282</name>
</gene>
<dbReference type="Proteomes" id="UP001341840">
    <property type="component" value="Unassembled WGS sequence"/>
</dbReference>
<evidence type="ECO:0000313" key="3">
    <source>
        <dbReference type="Proteomes" id="UP001341840"/>
    </source>
</evidence>
<feature type="compositionally biased region" description="Gly residues" evidence="1">
    <location>
        <begin position="35"/>
        <end position="44"/>
    </location>
</feature>
<feature type="region of interest" description="Disordered" evidence="1">
    <location>
        <begin position="56"/>
        <end position="95"/>
    </location>
</feature>
<feature type="compositionally biased region" description="Basic and acidic residues" evidence="1">
    <location>
        <begin position="10"/>
        <end position="27"/>
    </location>
</feature>
<accession>A0ABU6R7V2</accession>
<dbReference type="EMBL" id="JASCZI010030258">
    <property type="protein sequence ID" value="MED6120031.1"/>
    <property type="molecule type" value="Genomic_DNA"/>
</dbReference>
<reference evidence="2 3" key="1">
    <citation type="journal article" date="2023" name="Plants (Basel)">
        <title>Bridging the Gap: Combining Genomics and Transcriptomics Approaches to Understand Stylosanthes scabra, an Orphan Legume from the Brazilian Caatinga.</title>
        <authorList>
            <person name="Ferreira-Neto J.R.C."/>
            <person name="da Silva M.D."/>
            <person name="Binneck E."/>
            <person name="de Melo N.F."/>
            <person name="da Silva R.H."/>
            <person name="de Melo A.L.T.M."/>
            <person name="Pandolfi V."/>
            <person name="Bustamante F.O."/>
            <person name="Brasileiro-Vidal A.C."/>
            <person name="Benko-Iseppon A.M."/>
        </authorList>
    </citation>
    <scope>NUCLEOTIDE SEQUENCE [LARGE SCALE GENOMIC DNA]</scope>
    <source>
        <tissue evidence="2">Leaves</tissue>
    </source>
</reference>